<dbReference type="EMBL" id="JALD01000047">
    <property type="protein sequence ID" value="EUD10818.1"/>
    <property type="molecule type" value="Genomic_DNA"/>
</dbReference>
<dbReference type="Gene3D" id="3.90.550.20">
    <property type="match status" value="1"/>
</dbReference>
<comment type="caution">
    <text evidence="6">The sequence shown here is derived from an EMBL/GenBank/DDBJ whole genome shotgun (WGS) entry which is preliminary data.</text>
</comment>
<reference evidence="6 7" key="1">
    <citation type="submission" date="2014-01" db="EMBL/GenBank/DDBJ databases">
        <authorList>
            <person name="Durkin A.S."/>
            <person name="McCorrison J."/>
            <person name="Torralba M."/>
            <person name="Gillis M."/>
            <person name="Haft D.H."/>
            <person name="Methe B."/>
            <person name="Sutton G."/>
            <person name="Nelson K.E."/>
        </authorList>
    </citation>
    <scope>NUCLEOTIDE SEQUENCE [LARGE SCALE GENOMIC DNA]</scope>
    <source>
        <strain evidence="6 7">205/92</strain>
    </source>
</reference>
<dbReference type="Pfam" id="PF11996">
    <property type="entry name" value="DUF3491"/>
    <property type="match status" value="1"/>
</dbReference>
<evidence type="ECO:0000259" key="5">
    <source>
        <dbReference type="Pfam" id="PF12919"/>
    </source>
</evidence>
<gene>
    <name evidence="6" type="ORF">HMPREF1563_0215</name>
</gene>
<accession>A0AAV3M4R6</accession>
<dbReference type="InterPro" id="IPR006473">
    <property type="entry name" value="Peptidase_C58_Yopt"/>
</dbReference>
<dbReference type="InterPro" id="IPR021882">
    <property type="entry name" value="DUF3491"/>
</dbReference>
<dbReference type="GO" id="GO:0004197">
    <property type="term" value="F:cysteine-type endopeptidase activity"/>
    <property type="evidence" value="ECO:0007669"/>
    <property type="project" value="InterPro"/>
</dbReference>
<evidence type="ECO:0000313" key="7">
    <source>
        <dbReference type="Proteomes" id="UP000022311"/>
    </source>
</evidence>
<sequence length="3226" mass="366420">MKLPIYISYNSHQNHAIEQKPKEQLTKQPSYPSFKKDRVQIKSVSTTSDARMRFYDKLVHEENTTEDVVTIGKLLQQEIHGSKINTYSPSHHSGNRKSSLLQNALLAVSNIDKTQMMAKGNFDINRKSIKQPEIIKNNVFTAAPIQKHTSQTKLKHHQSISSASKNKEKIEIKNTITKSMVIEKKSPNRLESFHKKEDIQKILKRERRSLGANDITIYDLTPQNIDSKLLFDDTQKNTYAESIIKIKKAISSYNELAVKNSRDGLKYLQEQADLLKKIQTNLTSREGAYTNIEKIIQTVKNEYYSHKVEIEHNIHSIWVAGAPSESITDYIRTFLNTYADFKYYLWVDEQAFAAAKFSSILKQIAFDVTCKVIRQRVPNQDINFIKKYNELKKRYQESSQKENEYLTELHTLFEEYEKISTPLKEMFNSLFLENMIKLQDAYFNYCIINGISDINDLSRIIYLRDIVKLSDDDINSFQKTISDNKLKVNSLINELQKEFGQDRILIKDVNSLKTLSEPDKRYNYQTEMLLRWNYPAASDLLRMYILKEYGGIYTDTDMMPAYSSKVIYSIMMNSQSQNNDFLEKLTLRRVISEGVLKYVNGKNINDINLEGTTESEKVFIKNIISAISKIPKNEIFQKIDTHIMRDTMPILRRYHLWHTGWNIRGLNGFMVSHKNSELVDFVINGQQQAYRELQKIRANVQDGIYFKRTDELSTYSKSQKIGGVLVKKYLSDSLFSNFRQDTIIPEALSTLEISGPDLIQKKMRQFYRSRGVLGEDYLVDGNVLGDKAYLGVYKKTGTGKYDWLHPVNVGANDVTPDDVSTWCIGKKQCVDDFLFNDLSKMKKENIPELSLSKIDKDKFISLWNKNSKDLLTKTTPNLINKYNSLVSDSTIDFKTLHEVDNDIHILMTKVNDNIARNSLFSLQIQLLEHIKRMSVPIENKIVFYPDINKNIDRDIHNSIKLFLASNPSTEVYILYSTKAEHAIFIKDIFYLAFMEKEINHLIDDMKPHKTPENWERRVKLQKYIELMIKDHTGLLSFQEKNEHLEISNFIHEDDELNNKIQDIKNKLVSGELLFKEIKTHQNLWQDLSTESQKSELIKALKKISGNTDSNSHCDTLLKNFIQKHTEANKEKINKITREFEDSPRVLIYNIDNIISNETLLYSLYHDGYPFADLNILSHYTMMGLGMAGTHTSESLLPAPSANLINILKEHYGVDSDNIHEKLPLVYKFLLNKQDAISESLPTAAKEKLSSLSLHELLIPPVGQSVNPFGIGYTSNNGKITEQAIISVASGFSNPMSELINRYLWVLYRIHTSMRDNTISEQTLRQLLSNSIAECFLSEQSINKLILEAKKRPYQSLTEIHQHLSGLPTIAEAALPLLTTILPGVGKLLLREQDYGHKPITVIPDSTLITPYGFKGIGFNENIISSAPSAPTLHFIVEQAKYTLLSWSEFYRQHAQEWHETAKRHRSQDINFHPQSLLVSQEGRCMGLALLYLSAVDTSRYSVLQENLMILSALRQTRDRDRIPLAETDNALLDRALNLIDMLQVQGNRYINDGTLSHLALWNPKTLTNLLKTKEIKHFLVTTPTHTLVLQQLENNIRVTDPNFGHADFSTLKEALHFIEAVVQLTPTLRSYYGLSVDNVRDYLQVYYIDSESARRQLLPSNDAGLTTHRQLTAADHLTHLTEPVSIAGVSLSVKMLYDIGATLDGRRISTHLTQEQLSSLRLNGDVLHDYLSRSVLTSEQAENIRKILLTQGLDTGTYPVIPDMIQGTQDEMVSPMSRLQRQTAQVKQQLLSTLEALTQRLQRIVGSSARPLSIEHIELSDIKTGRFNIQVRDGETSHTVPLDAPGIVSRFQKLSATLSPLPASGVMDFDLGMSVVGIVQYARLLQQGQEDSTLARLNLAMDIKQLSEATLGSVIQIAGNKFLNADGVQGFRLETYLAENLRKAATQTGGSIGKALTASARILELPVLETALGSWNLYNSVIQLQQATRHADVMAARVQIAFDSITLGLTTASIAFPPLIIATGPIAAIGMGATSIARNVALKEERHEQWQEYKKFLVEGSKHIVVASPDRGLLDFSGNQVMGKMELDLRQSPPLLQGERSFNSGKRIGNNPNLGDWQIREKVGYAYSISPYSALAHGYANSQWPQTLPKIPAGEYDTIILGYGHQYQANTEIEYLSNRVVWREAVLDKESRYWRAPLEILNSQCTVIAGERKITVLPLRVLSDLTPERIALATTLKDYQFILKGGSGGLIVQVSGAGRYDIQAEPTAKENTLSFRGMPEGFAVTFDLSKSTQPVMLKTQNGSVQIMTITQRGINTLIGTPSGKDHLIGNEQDNTFYISTGGGSVCSGGGNNRYIIPRDLKETLTLTLSNNSLSHDVLLPETALIELKPTAFDLNLISLTGNDIKVQVSNEEQLRQFIDKFKVYTRDGISLVAHSQGNGIQLKVSSCDMQHWQEAYPEEDNHPEAILDKLSDMGWALAPEILLRGKDTFVSYDSLAHQIVYQPQKQYTELRFSGGRYNTIVTGVPGGCYVLMPQKMDPISHIHITLNGDNEHPETIDLRETGPIRIEGKRAQDSVILLVSTDKNSIQLTLSGNNKRLSQETRVHIHEQEPRLLKNILELLTVNDQWVTLFKSESLQKVNRLEDLTTSNQLITSIPRVSNGADIVLCLENLSGVRKKLEGKLISGKLKGVWKKDEQHPFPVEISELNIPPYSRQYLIFEGKDNVLLHSKVQPAPLKIKESGMISLAKSSWLLHENIIINPEHEAPSLQLEDFKRYSFVSDTAFSVILMCHQGMVKIDHRTLSIKLFYLRDQSGIGGIRLTFRNFFTEVMDTDNKELLEKELRPILIGDTHRFIDPRYKKHLNIQLGKEILNLAEMVMEFARTQQKGEDKVVSTRKGLMRQSSKGLSLIENAVLTTSFLTDSGKPFPHHHPLYIEGLSVSYESLPTNRGADSLYYLTPKGDLQITYKIPNVMMNQAMVIHLPNYRQQWENYPLSFLSEIPQANNTVLHTILRVKGASMLEQMINYKDGEVDNPIMSFSDTMFIADEQILSHNSQTARQFHSIEAYRMWELQTRVSDAPRARTQDNWLMEAAIRHGEWKITPEILRHSQGYYRGVVSTWSLGWLKPGMIIQTPKDKNTDVFLTTTQNDLFKRQRSGYQVYCRIDGVTGAEIANNAPGETRCILKPGTPLEVTGVDERDYHKNIIYVTLKSYYKDISELDAIPQGERLFH</sequence>
<keyword evidence="2" id="KW-0378">Hydrolase</keyword>
<feature type="domain" description="TcdA/TcdB toxin N-terminal helical" evidence="4">
    <location>
        <begin position="218"/>
        <end position="278"/>
    </location>
</feature>
<feature type="domain" description="GT44" evidence="5">
    <location>
        <begin position="313"/>
        <end position="753"/>
    </location>
</feature>
<keyword evidence="1" id="KW-0645">Protease</keyword>
<dbReference type="GO" id="GO:0016757">
    <property type="term" value="F:glycosyltransferase activity"/>
    <property type="evidence" value="ECO:0007669"/>
    <property type="project" value="InterPro"/>
</dbReference>
<evidence type="ECO:0000256" key="2">
    <source>
        <dbReference type="ARBA" id="ARBA00022801"/>
    </source>
</evidence>
<dbReference type="InterPro" id="IPR024770">
    <property type="entry name" value="TcdA/TcdB_cat"/>
</dbReference>
<evidence type="ECO:0000256" key="3">
    <source>
        <dbReference type="ARBA" id="ARBA00022807"/>
    </source>
</evidence>
<name>A0AAV3M4R6_9GAMM</name>
<keyword evidence="3" id="KW-0788">Thiol protease</keyword>
<dbReference type="InterPro" id="IPR024772">
    <property type="entry name" value="TcdA/TcdB_N"/>
</dbReference>
<proteinExistence type="predicted"/>
<evidence type="ECO:0000313" key="6">
    <source>
        <dbReference type="EMBL" id="EUD10818.1"/>
    </source>
</evidence>
<dbReference type="Pfam" id="PF12918">
    <property type="entry name" value="TcdB_N"/>
    <property type="match status" value="1"/>
</dbReference>
<dbReference type="Proteomes" id="UP000022311">
    <property type="component" value="Unassembled WGS sequence"/>
</dbReference>
<dbReference type="InterPro" id="IPR029044">
    <property type="entry name" value="Nucleotide-diphossugar_trans"/>
</dbReference>
<dbReference type="SUPFAM" id="SSF53448">
    <property type="entry name" value="Nucleotide-diphospho-sugar transferases"/>
    <property type="match status" value="1"/>
</dbReference>
<dbReference type="GO" id="GO:0006508">
    <property type="term" value="P:proteolysis"/>
    <property type="evidence" value="ECO:0007669"/>
    <property type="project" value="UniProtKB-KW"/>
</dbReference>
<protein>
    <submittedName>
        <fullName evidence="6">PF11996 family protein</fullName>
    </submittedName>
</protein>
<dbReference type="RefSeq" id="WP_036962352.1">
    <property type="nucleotide sequence ID" value="NZ_JALD01000047.1"/>
</dbReference>
<evidence type="ECO:0000256" key="1">
    <source>
        <dbReference type="ARBA" id="ARBA00022670"/>
    </source>
</evidence>
<organism evidence="6 7">
    <name type="scientific">Providencia alcalifaciens 205/92</name>
    <dbReference type="NCBI Taxonomy" id="1256988"/>
    <lineage>
        <taxon>Bacteria</taxon>
        <taxon>Pseudomonadati</taxon>
        <taxon>Pseudomonadota</taxon>
        <taxon>Gammaproteobacteria</taxon>
        <taxon>Enterobacterales</taxon>
        <taxon>Morganellaceae</taxon>
        <taxon>Providencia</taxon>
    </lineage>
</organism>
<dbReference type="CDD" id="cd20495">
    <property type="entry name" value="C58_PaToxP-like"/>
    <property type="match status" value="1"/>
</dbReference>
<evidence type="ECO:0000259" key="4">
    <source>
        <dbReference type="Pfam" id="PF12918"/>
    </source>
</evidence>
<dbReference type="Pfam" id="PF12919">
    <property type="entry name" value="TcdA_TcdB"/>
    <property type="match status" value="1"/>
</dbReference>
<dbReference type="NCBIfam" id="TIGR01586">
    <property type="entry name" value="yopT_cys_prot"/>
    <property type="match status" value="1"/>
</dbReference>